<gene>
    <name evidence="1" type="ORF">CLHUN_01730</name>
</gene>
<keyword evidence="2" id="KW-1185">Reference proteome</keyword>
<sequence length="117" mass="14147">MDTNLIIELETLKGRLRKAEEYERTKYMTDTPENRDRAEKAFQEVIKRMDEIWEQLRLVVELNANKTVEQWEQDIRAYAGRFMAPGKIIVYRKSERIFVRLEPPEFWKDPVTKIINE</sequence>
<dbReference type="OrthoDB" id="9936827at2"/>
<name>A0A1V4SSY9_RUMHU</name>
<dbReference type="RefSeq" id="WP_080062676.1">
    <property type="nucleotide sequence ID" value="NZ_MZGX01000001.1"/>
</dbReference>
<dbReference type="EMBL" id="MZGX01000001">
    <property type="protein sequence ID" value="OPX46357.1"/>
    <property type="molecule type" value="Genomic_DNA"/>
</dbReference>
<accession>A0A1V4SSY9</accession>
<reference evidence="1 2" key="1">
    <citation type="submission" date="2017-03" db="EMBL/GenBank/DDBJ databases">
        <title>Genome sequence of Clostridium hungatei DSM 14427.</title>
        <authorList>
            <person name="Poehlein A."/>
            <person name="Daniel R."/>
        </authorList>
    </citation>
    <scope>NUCLEOTIDE SEQUENCE [LARGE SCALE GENOMIC DNA]</scope>
    <source>
        <strain evidence="1 2">DSM 14427</strain>
    </source>
</reference>
<dbReference type="AlphaFoldDB" id="A0A1V4SSY9"/>
<evidence type="ECO:0000313" key="2">
    <source>
        <dbReference type="Proteomes" id="UP000191554"/>
    </source>
</evidence>
<dbReference type="Proteomes" id="UP000191554">
    <property type="component" value="Unassembled WGS sequence"/>
</dbReference>
<protein>
    <submittedName>
        <fullName evidence="1">Uncharacterized protein</fullName>
    </submittedName>
</protein>
<evidence type="ECO:0000313" key="1">
    <source>
        <dbReference type="EMBL" id="OPX46357.1"/>
    </source>
</evidence>
<organism evidence="1 2">
    <name type="scientific">Ruminiclostridium hungatei</name>
    <name type="common">Clostridium hungatei</name>
    <dbReference type="NCBI Taxonomy" id="48256"/>
    <lineage>
        <taxon>Bacteria</taxon>
        <taxon>Bacillati</taxon>
        <taxon>Bacillota</taxon>
        <taxon>Clostridia</taxon>
        <taxon>Eubacteriales</taxon>
        <taxon>Oscillospiraceae</taxon>
        <taxon>Ruminiclostridium</taxon>
    </lineage>
</organism>
<dbReference type="STRING" id="48256.CLHUN_01730"/>
<comment type="caution">
    <text evidence="1">The sequence shown here is derived from an EMBL/GenBank/DDBJ whole genome shotgun (WGS) entry which is preliminary data.</text>
</comment>
<proteinExistence type="predicted"/>